<dbReference type="EMBL" id="JAHBAY010000011">
    <property type="protein sequence ID" value="MBT0772228.1"/>
    <property type="molecule type" value="Genomic_DNA"/>
</dbReference>
<dbReference type="InterPro" id="IPR002347">
    <property type="entry name" value="SDR_fam"/>
</dbReference>
<dbReference type="PANTHER" id="PTHR43943:SF2">
    <property type="entry name" value="DEHYDROGENASE_REDUCTASE 4"/>
    <property type="match status" value="1"/>
</dbReference>
<feature type="domain" description="Ketoreductase" evidence="2">
    <location>
        <begin position="27"/>
        <end position="201"/>
    </location>
</feature>
<dbReference type="NCBIfam" id="NF005559">
    <property type="entry name" value="PRK07231.1"/>
    <property type="match status" value="1"/>
</dbReference>
<evidence type="ECO:0000256" key="1">
    <source>
        <dbReference type="ARBA" id="ARBA00006484"/>
    </source>
</evidence>
<dbReference type="Proteomes" id="UP001197247">
    <property type="component" value="Unassembled WGS sequence"/>
</dbReference>
<evidence type="ECO:0000313" key="4">
    <source>
        <dbReference type="Proteomes" id="UP001197247"/>
    </source>
</evidence>
<dbReference type="SMART" id="SM00822">
    <property type="entry name" value="PKS_KR"/>
    <property type="match status" value="1"/>
</dbReference>
<dbReference type="PANTHER" id="PTHR43943">
    <property type="entry name" value="DEHYDROGENASE/REDUCTASE (SDR FAMILY) MEMBER 4"/>
    <property type="match status" value="1"/>
</dbReference>
<reference evidence="3 4" key="1">
    <citation type="submission" date="2021-05" db="EMBL/GenBank/DDBJ databases">
        <title>Kineosporia and Streptomyces sp. nov. two new marine actinobacteria isolated from Coral.</title>
        <authorList>
            <person name="Buangrab K."/>
            <person name="Sutthacheep M."/>
            <person name="Yeemin T."/>
            <person name="Harunari E."/>
            <person name="Igarashi Y."/>
            <person name="Kanchanasin P."/>
            <person name="Tanasupawat S."/>
            <person name="Phongsopitanun W."/>
        </authorList>
    </citation>
    <scope>NUCLEOTIDE SEQUENCE [LARGE SCALE GENOMIC DNA]</scope>
    <source>
        <strain evidence="3 4">J2-2</strain>
    </source>
</reference>
<sequence>MRLNEETGIQISQVGEGTPAGRRFAGRVAVVTGASRGIGLAIARRLISEGARVCVTARKPEPLAAAVEQLGGAGVAVGVAGRADDAEHRAHAVRVTLDAFGRLDVLVNNTGINPVYGPMTSADAGAAAKVFDVNVIAALSWTDEARKLGLGSQDGAAIVNVASIAGLRPSPGIGVYGASKAALIHVTSQLALELAPRIRVNAVAPAVVKTRFATALYEGREQEVTDGYPLGRLGDPDDVAAAVAFLASDDASWITGQTLTLDGGVGLAGGLG</sequence>
<dbReference type="PROSITE" id="PS00061">
    <property type="entry name" value="ADH_SHORT"/>
    <property type="match status" value="1"/>
</dbReference>
<dbReference type="PRINTS" id="PR00080">
    <property type="entry name" value="SDRFAMILY"/>
</dbReference>
<dbReference type="Pfam" id="PF13561">
    <property type="entry name" value="adh_short_C2"/>
    <property type="match status" value="1"/>
</dbReference>
<evidence type="ECO:0000259" key="2">
    <source>
        <dbReference type="SMART" id="SM00822"/>
    </source>
</evidence>
<dbReference type="SUPFAM" id="SSF51735">
    <property type="entry name" value="NAD(P)-binding Rossmann-fold domains"/>
    <property type="match status" value="1"/>
</dbReference>
<dbReference type="CDD" id="cd05233">
    <property type="entry name" value="SDR_c"/>
    <property type="match status" value="1"/>
</dbReference>
<dbReference type="RefSeq" id="WP_214158616.1">
    <property type="nucleotide sequence ID" value="NZ_JAHBAY010000011.1"/>
</dbReference>
<organism evidence="3 4">
    <name type="scientific">Kineosporia corallincola</name>
    <dbReference type="NCBI Taxonomy" id="2835133"/>
    <lineage>
        <taxon>Bacteria</taxon>
        <taxon>Bacillati</taxon>
        <taxon>Actinomycetota</taxon>
        <taxon>Actinomycetes</taxon>
        <taxon>Kineosporiales</taxon>
        <taxon>Kineosporiaceae</taxon>
        <taxon>Kineosporia</taxon>
    </lineage>
</organism>
<protein>
    <submittedName>
        <fullName evidence="3">SDR family oxidoreductase</fullName>
    </submittedName>
</protein>
<proteinExistence type="inferred from homology"/>
<comment type="similarity">
    <text evidence="1">Belongs to the short-chain dehydrogenases/reductases (SDR) family.</text>
</comment>
<dbReference type="InterPro" id="IPR036291">
    <property type="entry name" value="NAD(P)-bd_dom_sf"/>
</dbReference>
<dbReference type="Gene3D" id="3.40.50.720">
    <property type="entry name" value="NAD(P)-binding Rossmann-like Domain"/>
    <property type="match status" value="1"/>
</dbReference>
<keyword evidence="4" id="KW-1185">Reference proteome</keyword>
<evidence type="ECO:0000313" key="3">
    <source>
        <dbReference type="EMBL" id="MBT0772228.1"/>
    </source>
</evidence>
<comment type="caution">
    <text evidence="3">The sequence shown here is derived from an EMBL/GenBank/DDBJ whole genome shotgun (WGS) entry which is preliminary data.</text>
</comment>
<name>A0ABS5TQB4_9ACTN</name>
<accession>A0ABS5TQB4</accession>
<gene>
    <name evidence="3" type="ORF">KIH74_25005</name>
</gene>
<dbReference type="PRINTS" id="PR00081">
    <property type="entry name" value="GDHRDH"/>
</dbReference>
<dbReference type="InterPro" id="IPR057326">
    <property type="entry name" value="KR_dom"/>
</dbReference>
<dbReference type="InterPro" id="IPR020904">
    <property type="entry name" value="Sc_DH/Rdtase_CS"/>
</dbReference>